<gene>
    <name evidence="2" type="ORF">SAMN05421766_108108</name>
</gene>
<comment type="caution">
    <text evidence="2">The sequence shown here is derived from an EMBL/GenBank/DDBJ whole genome shotgun (WGS) entry which is preliminary data.</text>
</comment>
<accession>A0ABY1L5H3</accession>
<evidence type="ECO:0000313" key="3">
    <source>
        <dbReference type="Proteomes" id="UP000185728"/>
    </source>
</evidence>
<dbReference type="EMBL" id="FTOB01000008">
    <property type="protein sequence ID" value="SIT06706.1"/>
    <property type="molecule type" value="Genomic_DNA"/>
</dbReference>
<sequence>MPYLFTYGTLQDPYIQQRVFRRNLKGGHDVLNGFRISPEKIMGRYLVAEETKGAEDHIEGVVYELEQNELTKADQYEGAAYKKKKVGLKSGKMAWVYIRA</sequence>
<dbReference type="InterPro" id="IPR036568">
    <property type="entry name" value="GGCT-like_sf"/>
</dbReference>
<keyword evidence="3" id="KW-1185">Reference proteome</keyword>
<name>A0ABY1L5H3_9FLAO</name>
<dbReference type="Gene3D" id="3.10.490.10">
    <property type="entry name" value="Gamma-glutamyl cyclotransferase-like"/>
    <property type="match status" value="1"/>
</dbReference>
<protein>
    <submittedName>
        <fullName evidence="2">Gamma-glutamyl cyclotransferase, AIG2-like</fullName>
    </submittedName>
</protein>
<evidence type="ECO:0000259" key="1">
    <source>
        <dbReference type="Pfam" id="PF06094"/>
    </source>
</evidence>
<dbReference type="SUPFAM" id="SSF110857">
    <property type="entry name" value="Gamma-glutamyl cyclotransferase-like"/>
    <property type="match status" value="1"/>
</dbReference>
<dbReference type="InterPro" id="IPR013024">
    <property type="entry name" value="GGCT-like"/>
</dbReference>
<dbReference type="CDD" id="cd06661">
    <property type="entry name" value="GGCT_like"/>
    <property type="match status" value="1"/>
</dbReference>
<feature type="domain" description="Gamma-glutamylcyclotransferase AIG2-like" evidence="1">
    <location>
        <begin position="4"/>
        <end position="98"/>
    </location>
</feature>
<proteinExistence type="predicted"/>
<evidence type="ECO:0000313" key="2">
    <source>
        <dbReference type="EMBL" id="SIT06706.1"/>
    </source>
</evidence>
<dbReference type="Pfam" id="PF06094">
    <property type="entry name" value="GGACT"/>
    <property type="match status" value="1"/>
</dbReference>
<dbReference type="InterPro" id="IPR009288">
    <property type="entry name" value="AIG2-like_dom"/>
</dbReference>
<reference evidence="2 3" key="1">
    <citation type="submission" date="2017-01" db="EMBL/GenBank/DDBJ databases">
        <authorList>
            <person name="Varghese N."/>
            <person name="Submissions S."/>
        </authorList>
    </citation>
    <scope>NUCLEOTIDE SEQUENCE [LARGE SCALE GENOMIC DNA]</scope>
    <source>
        <strain evidence="2 3">DSM 2061</strain>
    </source>
</reference>
<dbReference type="RefSeq" id="WP_076456907.1">
    <property type="nucleotide sequence ID" value="NZ_FTOB01000008.1"/>
</dbReference>
<dbReference type="Proteomes" id="UP000185728">
    <property type="component" value="Unassembled WGS sequence"/>
</dbReference>
<organism evidence="2 3">
    <name type="scientific">Zobellia uliginosa</name>
    <dbReference type="NCBI Taxonomy" id="143224"/>
    <lineage>
        <taxon>Bacteria</taxon>
        <taxon>Pseudomonadati</taxon>
        <taxon>Bacteroidota</taxon>
        <taxon>Flavobacteriia</taxon>
        <taxon>Flavobacteriales</taxon>
        <taxon>Flavobacteriaceae</taxon>
        <taxon>Zobellia</taxon>
    </lineage>
</organism>